<dbReference type="AlphaFoldDB" id="A0A9P3LY69"/>
<keyword evidence="2" id="KW-1185">Reference proteome</keyword>
<reference evidence="1" key="1">
    <citation type="submission" date="2021-11" db="EMBL/GenBank/DDBJ databases">
        <authorList>
            <person name="Herlambang A."/>
            <person name="Guo Y."/>
            <person name="Takashima Y."/>
            <person name="Nishizawa T."/>
        </authorList>
    </citation>
    <scope>NUCLEOTIDE SEQUENCE</scope>
    <source>
        <strain evidence="1">E1425</strain>
    </source>
</reference>
<gene>
    <name evidence="1" type="ORF">EMPS_07474</name>
</gene>
<dbReference type="EMBL" id="BQFW01000010">
    <property type="protein sequence ID" value="GJJ75116.1"/>
    <property type="molecule type" value="Genomic_DNA"/>
</dbReference>
<dbReference type="InterPro" id="IPR032675">
    <property type="entry name" value="LRR_dom_sf"/>
</dbReference>
<name>A0A9P3LY69_9FUNG</name>
<comment type="caution">
    <text evidence="1">The sequence shown here is derived from an EMBL/GenBank/DDBJ whole genome shotgun (WGS) entry which is preliminary data.</text>
</comment>
<evidence type="ECO:0008006" key="3">
    <source>
        <dbReference type="Google" id="ProtNLM"/>
    </source>
</evidence>
<sequence length="895" mass="102329">MGALQIPEILKLIALHLLPPADSHNIEDLLHLSHCAKVSRLWRSIFLDSLWYNVDDNHPAFRDLIRLAAFYSMPATQNPKEWSILPQQQPQPSGQDHGERSRPLIYCRVVPTPIQSRAREIWDRHQHRIRALHIHHHYTIDLALESSMGHLLELMFYLAQRNDLHTARSWAKTILSQPLMVSTDCPLIPAFDSLDPHNPPSDAFSRKIESRSERQPIPSECALDLTRACWRLALNNPNLVSLSWERRYHELMILPLQCADIRKGWDFHEANAEAVKWSNPTAASLNYASVVFSGVTDRSQEESRWGMGLSKLDSTGELFLTRALATLKDLKHLALGTSADDCVILRVLTKASSNRSSARCAGSKDGMTAAVRSYTYSSRSMFPLYQLWYVKDPLGFRYQNCHIQALDMTNLSMECRHLRLLLELFPCVEKLRLLRCLEDCSVAPLSSQDLAYHDLLVKEFRSPGFNPSRSAPFSKESESFLVHQKLKTMRIIGGLSGLATCPVVFQALTDLTIPNCRSMTHLWNHLQRMPRLESLFVVKLIGQESHRDRRVGFSRGGPIGVAQPYQLTRLQKIRICHNMARPWSLASLMQYVPHLVRLELTTGSRTLVKALATGCAGTLEHIQFNLKETCYQEMTLLMTRCSRLRTIRGRGFMVRAQDMLTATNKLSWVCLGLEVLQCEIHEVPRLTEDQERILSYLSVEQRTTATGRATLTKERQAILSQYEHSQELQDRVLGAIGQLTALYHLDLGCQRCTFLKFQTEFVFLHESFPGLTFSADGQRETLDVHQYLMDDDHRGPDFQRHRRMDKPVPNTLSLSLDLGLNKLSNLSKLETLGIKALDHRLRHEEVKWMREKWPKLKRVLGLEGFKIKGIQFDARTTALTEHFKAAIPGIEIVEE</sequence>
<dbReference type="Gene3D" id="3.80.10.10">
    <property type="entry name" value="Ribonuclease Inhibitor"/>
    <property type="match status" value="1"/>
</dbReference>
<evidence type="ECO:0000313" key="1">
    <source>
        <dbReference type="EMBL" id="GJJ75116.1"/>
    </source>
</evidence>
<evidence type="ECO:0000313" key="2">
    <source>
        <dbReference type="Proteomes" id="UP000827284"/>
    </source>
</evidence>
<dbReference type="Proteomes" id="UP000827284">
    <property type="component" value="Unassembled WGS sequence"/>
</dbReference>
<protein>
    <recommendedName>
        <fullName evidence="3">F-box domain-containing protein</fullName>
    </recommendedName>
</protein>
<accession>A0A9P3LY69</accession>
<proteinExistence type="predicted"/>
<dbReference type="OrthoDB" id="2378034at2759"/>
<reference evidence="1" key="2">
    <citation type="journal article" date="2022" name="Microbiol. Resour. Announc.">
        <title>Whole-Genome Sequence of Entomortierella parvispora E1425, a Mucoromycotan Fungus Associated with Burkholderiaceae-Related Endosymbiotic Bacteria.</title>
        <authorList>
            <person name="Herlambang A."/>
            <person name="Guo Y."/>
            <person name="Takashima Y."/>
            <person name="Narisawa K."/>
            <person name="Ohta H."/>
            <person name="Nishizawa T."/>
        </authorList>
    </citation>
    <scope>NUCLEOTIDE SEQUENCE</scope>
    <source>
        <strain evidence="1">E1425</strain>
    </source>
</reference>
<organism evidence="1 2">
    <name type="scientific">Entomortierella parvispora</name>
    <dbReference type="NCBI Taxonomy" id="205924"/>
    <lineage>
        <taxon>Eukaryota</taxon>
        <taxon>Fungi</taxon>
        <taxon>Fungi incertae sedis</taxon>
        <taxon>Mucoromycota</taxon>
        <taxon>Mortierellomycotina</taxon>
        <taxon>Mortierellomycetes</taxon>
        <taxon>Mortierellales</taxon>
        <taxon>Mortierellaceae</taxon>
        <taxon>Entomortierella</taxon>
    </lineage>
</organism>